<dbReference type="AlphaFoldDB" id="A0A233S7D5"/>
<dbReference type="Gene3D" id="3.10.450.50">
    <property type="match status" value="1"/>
</dbReference>
<organism evidence="2 3">
    <name type="scientific">Streptomyces diastatochromogenes</name>
    <dbReference type="NCBI Taxonomy" id="42236"/>
    <lineage>
        <taxon>Bacteria</taxon>
        <taxon>Bacillati</taxon>
        <taxon>Actinomycetota</taxon>
        <taxon>Actinomycetes</taxon>
        <taxon>Kitasatosporales</taxon>
        <taxon>Streptomycetaceae</taxon>
        <taxon>Streptomyces</taxon>
    </lineage>
</organism>
<comment type="caution">
    <text evidence="2">The sequence shown here is derived from an EMBL/GenBank/DDBJ whole genome shotgun (WGS) entry which is preliminary data.</text>
</comment>
<sequence length="116" mass="12895">MSSDITTVVKRYIETWNIVDGDERRAAIEELFTENVEYADPNVHIEGWAALDAYIAETQKQLPGSVFALVSEVSTHHDLGRFSWQVGPAGGAPLAVGHDFIALENGRVRRLYGFFS</sequence>
<accession>A0A233S7D5</accession>
<gene>
    <name evidence="2" type="ORF">BEK98_29230</name>
</gene>
<keyword evidence="3" id="KW-1185">Reference proteome</keyword>
<dbReference type="Pfam" id="PF12680">
    <property type="entry name" value="SnoaL_2"/>
    <property type="match status" value="1"/>
</dbReference>
<dbReference type="InterPro" id="IPR037401">
    <property type="entry name" value="SnoaL-like"/>
</dbReference>
<proteinExistence type="predicted"/>
<dbReference type="RefSeq" id="WP_094219819.1">
    <property type="nucleotide sequence ID" value="NZ_MCGQ01000028.1"/>
</dbReference>
<dbReference type="InterPro" id="IPR032710">
    <property type="entry name" value="NTF2-like_dom_sf"/>
</dbReference>
<protein>
    <recommendedName>
        <fullName evidence="1">SnoaL-like domain-containing protein</fullName>
    </recommendedName>
</protein>
<dbReference type="Proteomes" id="UP000215483">
    <property type="component" value="Unassembled WGS sequence"/>
</dbReference>
<evidence type="ECO:0000313" key="2">
    <source>
        <dbReference type="EMBL" id="OXY91598.1"/>
    </source>
</evidence>
<feature type="domain" description="SnoaL-like" evidence="1">
    <location>
        <begin position="9"/>
        <end position="110"/>
    </location>
</feature>
<dbReference type="EMBL" id="MCGQ01000028">
    <property type="protein sequence ID" value="OXY91598.1"/>
    <property type="molecule type" value="Genomic_DNA"/>
</dbReference>
<dbReference type="SUPFAM" id="SSF54427">
    <property type="entry name" value="NTF2-like"/>
    <property type="match status" value="1"/>
</dbReference>
<name>A0A233S7D5_STRDA</name>
<evidence type="ECO:0000259" key="1">
    <source>
        <dbReference type="Pfam" id="PF12680"/>
    </source>
</evidence>
<dbReference type="OrthoDB" id="9808719at2"/>
<evidence type="ECO:0000313" key="3">
    <source>
        <dbReference type="Proteomes" id="UP000215483"/>
    </source>
</evidence>
<reference evidence="2 3" key="1">
    <citation type="submission" date="2016-07" db="EMBL/GenBank/DDBJ databases">
        <title>Draft genome of Streptomyces diastatochromogenes.</title>
        <authorList>
            <person name="Podduturi R."/>
            <person name="Lukassen M.B."/>
            <person name="Clausen N."/>
            <person name="Nielsen J.L."/>
            <person name="Jorgensen N.O."/>
        </authorList>
    </citation>
    <scope>NUCLEOTIDE SEQUENCE [LARGE SCALE GENOMIC DNA]</scope>
    <source>
        <strain evidence="2 3">DSM 40608</strain>
    </source>
</reference>